<keyword evidence="2 5" id="KW-0812">Transmembrane</keyword>
<dbReference type="RefSeq" id="XP_022667161.1">
    <property type="nucleotide sequence ID" value="XM_022811426.1"/>
</dbReference>
<dbReference type="GO" id="GO:0005886">
    <property type="term" value="C:plasma membrane"/>
    <property type="evidence" value="ECO:0007669"/>
    <property type="project" value="TreeGrafter"/>
</dbReference>
<accession>A0A7M7MII4</accession>
<keyword evidence="3 5" id="KW-1133">Transmembrane helix</keyword>
<evidence type="ECO:0000256" key="3">
    <source>
        <dbReference type="ARBA" id="ARBA00022989"/>
    </source>
</evidence>
<dbReference type="EnsemblMetazoa" id="XM_022811426">
    <property type="protein sequence ID" value="XP_022667161"/>
    <property type="gene ID" value="LOC111252869"/>
</dbReference>
<feature type="transmembrane region" description="Helical" evidence="5">
    <location>
        <begin position="190"/>
        <end position="212"/>
    </location>
</feature>
<dbReference type="GO" id="GO:0022857">
    <property type="term" value="F:transmembrane transporter activity"/>
    <property type="evidence" value="ECO:0007669"/>
    <property type="project" value="TreeGrafter"/>
</dbReference>
<evidence type="ECO:0000256" key="4">
    <source>
        <dbReference type="ARBA" id="ARBA00023136"/>
    </source>
</evidence>
<keyword evidence="4 5" id="KW-0472">Membrane</keyword>
<dbReference type="GeneID" id="111252869"/>
<evidence type="ECO:0000256" key="5">
    <source>
        <dbReference type="SAM" id="Phobius"/>
    </source>
</evidence>
<proteinExistence type="predicted"/>
<evidence type="ECO:0000256" key="1">
    <source>
        <dbReference type="ARBA" id="ARBA00004141"/>
    </source>
</evidence>
<name>A0A7M7MII4_VARDE</name>
<dbReference type="KEGG" id="vde:111252869"/>
<dbReference type="RefSeq" id="XP_022667159.1">
    <property type="nucleotide sequence ID" value="XM_022811424.1"/>
</dbReference>
<dbReference type="PANTHER" id="PTHR10283">
    <property type="entry name" value="SOLUTE CARRIER FAMILY 13 MEMBER"/>
    <property type="match status" value="1"/>
</dbReference>
<comment type="subcellular location">
    <subcellularLocation>
        <location evidence="1">Membrane</location>
        <topology evidence="1">Multi-pass membrane protein</topology>
    </subcellularLocation>
</comment>
<evidence type="ECO:0000313" key="7">
    <source>
        <dbReference type="Proteomes" id="UP000594260"/>
    </source>
</evidence>
<dbReference type="PANTHER" id="PTHR10283:SF82">
    <property type="entry name" value="SOLUTE CARRIER FAMILY 13 MEMBER 2"/>
    <property type="match status" value="1"/>
</dbReference>
<reference evidence="6" key="1">
    <citation type="submission" date="2021-01" db="UniProtKB">
        <authorList>
            <consortium name="EnsemblMetazoa"/>
        </authorList>
    </citation>
    <scope>IDENTIFICATION</scope>
</reference>
<sequence>MFPVPRDPTKWATSPAILVIHEEALSSVVFLIGGSMALSDGVQVSSLSTWIGDQMGWLQDVPPVPLAFLVLLTAMCLTKVALNTPTCSVLLPDEILRNAGAHSLLILLPVAFCCSDASVFSVATAPNAIIADSSGMTTYEMVGVKNNYSYNVATQRRIQVKAYLVAEQQTTGCMSVIFLLTPKLQARSGLIMKLICLTTLMIFTLVIVPLIFNVNDLSSIDFDR</sequence>
<keyword evidence="7" id="KW-1185">Reference proteome</keyword>
<evidence type="ECO:0000256" key="2">
    <source>
        <dbReference type="ARBA" id="ARBA00022692"/>
    </source>
</evidence>
<dbReference type="EnsemblMetazoa" id="XM_022811424">
    <property type="protein sequence ID" value="XP_022667159"/>
    <property type="gene ID" value="LOC111252869"/>
</dbReference>
<dbReference type="AlphaFoldDB" id="A0A7M7MII4"/>
<protein>
    <submittedName>
        <fullName evidence="6">Uncharacterized protein</fullName>
    </submittedName>
</protein>
<evidence type="ECO:0000313" key="6">
    <source>
        <dbReference type="EnsemblMetazoa" id="XP_022667161"/>
    </source>
</evidence>
<dbReference type="InParanoid" id="A0A7M7MII4"/>
<organism evidence="6 7">
    <name type="scientific">Varroa destructor</name>
    <name type="common">Honeybee mite</name>
    <dbReference type="NCBI Taxonomy" id="109461"/>
    <lineage>
        <taxon>Eukaryota</taxon>
        <taxon>Metazoa</taxon>
        <taxon>Ecdysozoa</taxon>
        <taxon>Arthropoda</taxon>
        <taxon>Chelicerata</taxon>
        <taxon>Arachnida</taxon>
        <taxon>Acari</taxon>
        <taxon>Parasitiformes</taxon>
        <taxon>Mesostigmata</taxon>
        <taxon>Gamasina</taxon>
        <taxon>Dermanyssoidea</taxon>
        <taxon>Varroidae</taxon>
        <taxon>Varroa</taxon>
    </lineage>
</organism>
<dbReference type="Proteomes" id="UP000594260">
    <property type="component" value="Unplaced"/>
</dbReference>